<dbReference type="SUPFAM" id="SSF53448">
    <property type="entry name" value="Nucleotide-diphospho-sugar transferases"/>
    <property type="match status" value="1"/>
</dbReference>
<dbReference type="InterPro" id="IPR025877">
    <property type="entry name" value="MobA-like_NTP_Trfase"/>
</dbReference>
<dbReference type="Pfam" id="PF12804">
    <property type="entry name" value="NTP_transf_3"/>
    <property type="match status" value="1"/>
</dbReference>
<evidence type="ECO:0000313" key="2">
    <source>
        <dbReference type="EMBL" id="SVD00808.1"/>
    </source>
</evidence>
<dbReference type="AlphaFoldDB" id="A0A382RV45"/>
<gene>
    <name evidence="2" type="ORF">METZ01_LOCUS353662</name>
</gene>
<organism evidence="2">
    <name type="scientific">marine metagenome</name>
    <dbReference type="NCBI Taxonomy" id="408172"/>
    <lineage>
        <taxon>unclassified sequences</taxon>
        <taxon>metagenomes</taxon>
        <taxon>ecological metagenomes</taxon>
    </lineage>
</organism>
<accession>A0A382RV45</accession>
<dbReference type="InterPro" id="IPR029044">
    <property type="entry name" value="Nucleotide-diphossugar_trans"/>
</dbReference>
<dbReference type="PANTHER" id="PTHR43777">
    <property type="entry name" value="MOLYBDENUM COFACTOR CYTIDYLYLTRANSFERASE"/>
    <property type="match status" value="1"/>
</dbReference>
<name>A0A382RV45_9ZZZZ</name>
<dbReference type="Gene3D" id="3.90.550.10">
    <property type="entry name" value="Spore Coat Polysaccharide Biosynthesis Protein SpsA, Chain A"/>
    <property type="match status" value="1"/>
</dbReference>
<sequence>MNGDIGCVVLAAGSSERLGQPKALVRIGERCLVEWVVSRLQAHGLDPLVVTNEEIADEVAASVDCGVVVNPDPGAGRTGTLQVGIGHIGTGAGQRILVVPVDRPGFSDSTLETLLDSTATSCPTQGGRGGHPI</sequence>
<feature type="domain" description="MobA-like NTP transferase" evidence="1">
    <location>
        <begin position="7"/>
        <end position="132"/>
    </location>
</feature>
<proteinExistence type="predicted"/>
<evidence type="ECO:0000259" key="1">
    <source>
        <dbReference type="Pfam" id="PF12804"/>
    </source>
</evidence>
<dbReference type="PANTHER" id="PTHR43777:SF1">
    <property type="entry name" value="MOLYBDENUM COFACTOR CYTIDYLYLTRANSFERASE"/>
    <property type="match status" value="1"/>
</dbReference>
<protein>
    <recommendedName>
        <fullName evidence="1">MobA-like NTP transferase domain-containing protein</fullName>
    </recommendedName>
</protein>
<feature type="non-terminal residue" evidence="2">
    <location>
        <position position="133"/>
    </location>
</feature>
<dbReference type="GO" id="GO:0016779">
    <property type="term" value="F:nucleotidyltransferase activity"/>
    <property type="evidence" value="ECO:0007669"/>
    <property type="project" value="UniProtKB-ARBA"/>
</dbReference>
<reference evidence="2" key="1">
    <citation type="submission" date="2018-05" db="EMBL/GenBank/DDBJ databases">
        <authorList>
            <person name="Lanie J.A."/>
            <person name="Ng W.-L."/>
            <person name="Kazmierczak K.M."/>
            <person name="Andrzejewski T.M."/>
            <person name="Davidsen T.M."/>
            <person name="Wayne K.J."/>
            <person name="Tettelin H."/>
            <person name="Glass J.I."/>
            <person name="Rusch D."/>
            <person name="Podicherti R."/>
            <person name="Tsui H.-C.T."/>
            <person name="Winkler M.E."/>
        </authorList>
    </citation>
    <scope>NUCLEOTIDE SEQUENCE</scope>
</reference>
<dbReference type="EMBL" id="UINC01123976">
    <property type="protein sequence ID" value="SVD00808.1"/>
    <property type="molecule type" value="Genomic_DNA"/>
</dbReference>